<feature type="transmembrane region" description="Helical" evidence="3">
    <location>
        <begin position="189"/>
        <end position="213"/>
    </location>
</feature>
<feature type="transmembrane region" description="Helical" evidence="3">
    <location>
        <begin position="123"/>
        <end position="142"/>
    </location>
</feature>
<dbReference type="STRING" id="658167.SAMN04488135_102486"/>
<dbReference type="Gene3D" id="1.20.120.1220">
    <property type="match status" value="1"/>
</dbReference>
<keyword evidence="3" id="KW-0812">Transmembrane</keyword>
<keyword evidence="5" id="KW-0489">Methyltransferase</keyword>
<dbReference type="PRINTS" id="PR00864">
    <property type="entry name" value="PREPILNPTASE"/>
</dbReference>
<dbReference type="GO" id="GO:0008168">
    <property type="term" value="F:methyltransferase activity"/>
    <property type="evidence" value="ECO:0007669"/>
    <property type="project" value="UniProtKB-KW"/>
</dbReference>
<feature type="transmembrane region" description="Helical" evidence="3">
    <location>
        <begin position="151"/>
        <end position="169"/>
    </location>
</feature>
<dbReference type="GO" id="GO:0032259">
    <property type="term" value="P:methylation"/>
    <property type="evidence" value="ECO:0007669"/>
    <property type="project" value="UniProtKB-KW"/>
</dbReference>
<protein>
    <submittedName>
        <fullName evidence="5">Leader peptidase (Prepilin peptidase) / N-methyltransferase</fullName>
    </submittedName>
</protein>
<name>A0A1M5R746_9BURK</name>
<accession>A0A1M5R746</accession>
<dbReference type="Pfam" id="PF01478">
    <property type="entry name" value="Peptidase_A24"/>
    <property type="match status" value="1"/>
</dbReference>
<keyword evidence="6" id="KW-1185">Reference proteome</keyword>
<evidence type="ECO:0000256" key="3">
    <source>
        <dbReference type="SAM" id="Phobius"/>
    </source>
</evidence>
<reference evidence="5 6" key="1">
    <citation type="submission" date="2016-11" db="EMBL/GenBank/DDBJ databases">
        <authorList>
            <person name="Jaros S."/>
            <person name="Januszkiewicz K."/>
            <person name="Wedrychowicz H."/>
        </authorList>
    </citation>
    <scope>NUCLEOTIDE SEQUENCE [LARGE SCALE GENOMIC DNA]</scope>
    <source>
        <strain evidence="5 6">CGMCC 1.10190</strain>
    </source>
</reference>
<evidence type="ECO:0000256" key="1">
    <source>
        <dbReference type="ARBA" id="ARBA00005801"/>
    </source>
</evidence>
<proteinExistence type="inferred from homology"/>
<dbReference type="GO" id="GO:0005886">
    <property type="term" value="C:plasma membrane"/>
    <property type="evidence" value="ECO:0007669"/>
    <property type="project" value="TreeGrafter"/>
</dbReference>
<sequence>MLPPLAAGAAAGVCCARAARGYGAALDAGGEPDAACMRAAWLHALGLSRPASTASTASGVAAPRPALPAPRESAGLDAACAVLMAACFAAMHGLHGGTLRFLALAMAGVLLLTLALIDARKRLLPDALTLPLLWLGLGLAWAGQGPALRDAVAGAMLGYGFLWLLSRLFSCLSRREGMGHGDVKLLAALGAWLGWRPLAMVLLAACLAGLLFAMAHQRRLRPAGAYPFGPFLAASGMAALMAGSEVHWHFC</sequence>
<evidence type="ECO:0000313" key="5">
    <source>
        <dbReference type="EMBL" id="SHH21890.1"/>
    </source>
</evidence>
<evidence type="ECO:0000313" key="6">
    <source>
        <dbReference type="Proteomes" id="UP000184226"/>
    </source>
</evidence>
<dbReference type="GO" id="GO:0004190">
    <property type="term" value="F:aspartic-type endopeptidase activity"/>
    <property type="evidence" value="ECO:0007669"/>
    <property type="project" value="InterPro"/>
</dbReference>
<feature type="transmembrane region" description="Helical" evidence="3">
    <location>
        <begin position="101"/>
        <end position="117"/>
    </location>
</feature>
<evidence type="ECO:0000256" key="2">
    <source>
        <dbReference type="RuleBase" id="RU003793"/>
    </source>
</evidence>
<dbReference type="Proteomes" id="UP000184226">
    <property type="component" value="Unassembled WGS sequence"/>
</dbReference>
<dbReference type="AlphaFoldDB" id="A0A1M5R746"/>
<gene>
    <name evidence="5" type="ORF">SAMN04488135_102486</name>
</gene>
<feature type="domain" description="Prepilin type IV endopeptidase peptidase" evidence="4">
    <location>
        <begin position="108"/>
        <end position="213"/>
    </location>
</feature>
<dbReference type="EMBL" id="FQXE01000002">
    <property type="protein sequence ID" value="SHH21890.1"/>
    <property type="molecule type" value="Genomic_DNA"/>
</dbReference>
<dbReference type="InterPro" id="IPR050882">
    <property type="entry name" value="Prepilin_peptidase/N-MTase"/>
</dbReference>
<dbReference type="PANTHER" id="PTHR30487">
    <property type="entry name" value="TYPE 4 PREPILIN-LIKE PROTEINS LEADER PEPTIDE-PROCESSING ENZYME"/>
    <property type="match status" value="1"/>
</dbReference>
<keyword evidence="5" id="KW-0808">Transferase</keyword>
<keyword evidence="3" id="KW-0472">Membrane</keyword>
<dbReference type="GO" id="GO:0006465">
    <property type="term" value="P:signal peptide processing"/>
    <property type="evidence" value="ECO:0007669"/>
    <property type="project" value="TreeGrafter"/>
</dbReference>
<dbReference type="InterPro" id="IPR000045">
    <property type="entry name" value="Prepilin_IV_endopep_pep"/>
</dbReference>
<comment type="similarity">
    <text evidence="1 2">Belongs to the peptidase A24 family.</text>
</comment>
<dbReference type="PANTHER" id="PTHR30487:SF0">
    <property type="entry name" value="PREPILIN LEADER PEPTIDASE_N-METHYLTRANSFERASE-RELATED"/>
    <property type="match status" value="1"/>
</dbReference>
<organism evidence="5 6">
    <name type="scientific">Pollutimonas bauzanensis</name>
    <dbReference type="NCBI Taxonomy" id="658167"/>
    <lineage>
        <taxon>Bacteria</taxon>
        <taxon>Pseudomonadati</taxon>
        <taxon>Pseudomonadota</taxon>
        <taxon>Betaproteobacteria</taxon>
        <taxon>Burkholderiales</taxon>
        <taxon>Alcaligenaceae</taxon>
        <taxon>Pollutimonas</taxon>
    </lineage>
</organism>
<feature type="transmembrane region" description="Helical" evidence="3">
    <location>
        <begin position="225"/>
        <end position="243"/>
    </location>
</feature>
<dbReference type="InterPro" id="IPR014032">
    <property type="entry name" value="Peptidase_A24A_bac"/>
</dbReference>
<keyword evidence="3" id="KW-1133">Transmembrane helix</keyword>
<evidence type="ECO:0000259" key="4">
    <source>
        <dbReference type="Pfam" id="PF01478"/>
    </source>
</evidence>